<feature type="region of interest" description="Disordered" evidence="1">
    <location>
        <begin position="1378"/>
        <end position="1492"/>
    </location>
</feature>
<feature type="compositionally biased region" description="Basic and acidic residues" evidence="1">
    <location>
        <begin position="1226"/>
        <end position="1240"/>
    </location>
</feature>
<feature type="compositionally biased region" description="Polar residues" evidence="1">
    <location>
        <begin position="136"/>
        <end position="148"/>
    </location>
</feature>
<feature type="compositionally biased region" description="Polar residues" evidence="1">
    <location>
        <begin position="105"/>
        <end position="120"/>
    </location>
</feature>
<feature type="compositionally biased region" description="Polar residues" evidence="1">
    <location>
        <begin position="1034"/>
        <end position="1045"/>
    </location>
</feature>
<evidence type="ECO:0000256" key="1">
    <source>
        <dbReference type="SAM" id="MobiDB-lite"/>
    </source>
</evidence>
<feature type="region of interest" description="Disordered" evidence="1">
    <location>
        <begin position="1054"/>
        <end position="1100"/>
    </location>
</feature>
<feature type="compositionally biased region" description="Polar residues" evidence="1">
    <location>
        <begin position="580"/>
        <end position="594"/>
    </location>
</feature>
<feature type="region of interest" description="Disordered" evidence="1">
    <location>
        <begin position="1590"/>
        <end position="1691"/>
    </location>
</feature>
<feature type="region of interest" description="Disordered" evidence="1">
    <location>
        <begin position="221"/>
        <end position="279"/>
    </location>
</feature>
<keyword evidence="3" id="KW-1185">Reference proteome</keyword>
<feature type="compositionally biased region" description="Polar residues" evidence="1">
    <location>
        <begin position="729"/>
        <end position="758"/>
    </location>
</feature>
<feature type="compositionally biased region" description="Polar residues" evidence="1">
    <location>
        <begin position="977"/>
        <end position="994"/>
    </location>
</feature>
<dbReference type="EMBL" id="JAXCGZ010012459">
    <property type="protein sequence ID" value="KAK7073566.1"/>
    <property type="molecule type" value="Genomic_DNA"/>
</dbReference>
<dbReference type="Proteomes" id="UP001381693">
    <property type="component" value="Unassembled WGS sequence"/>
</dbReference>
<feature type="region of interest" description="Disordered" evidence="1">
    <location>
        <begin position="367"/>
        <end position="386"/>
    </location>
</feature>
<feature type="compositionally biased region" description="Basic and acidic residues" evidence="1">
    <location>
        <begin position="42"/>
        <end position="56"/>
    </location>
</feature>
<feature type="compositionally biased region" description="Basic residues" evidence="1">
    <location>
        <begin position="1605"/>
        <end position="1615"/>
    </location>
</feature>
<feature type="region of interest" description="Disordered" evidence="1">
    <location>
        <begin position="937"/>
        <end position="1010"/>
    </location>
</feature>
<feature type="compositionally biased region" description="Basic and acidic residues" evidence="1">
    <location>
        <begin position="676"/>
        <end position="693"/>
    </location>
</feature>
<feature type="compositionally biased region" description="Polar residues" evidence="1">
    <location>
        <begin position="1674"/>
        <end position="1691"/>
    </location>
</feature>
<feature type="compositionally biased region" description="Basic and acidic residues" evidence="1">
    <location>
        <begin position="1"/>
        <end position="19"/>
    </location>
</feature>
<feature type="compositionally biased region" description="Low complexity" evidence="1">
    <location>
        <begin position="1065"/>
        <end position="1092"/>
    </location>
</feature>
<feature type="compositionally biased region" description="Polar residues" evidence="1">
    <location>
        <begin position="815"/>
        <end position="827"/>
    </location>
</feature>
<sequence length="1760" mass="197089">MLEHKSDRSRDPSSERPRVSFEQSAVEASDGDASRKYRTKKSQKDEVRFGDLKHDWGGVQTKAGKTGNGKQKEMRFGEIKTKNTVEDDTPPEKTKEMRFGDHMRPSSNAKPQSTPTSPSETLPVMRFGDTPLNLFPASQTGVQSSSKFESVAGPDPTKMTAEQLNQNVEEYDFPIPTVVSSEDHKPKPKSILKRRSVENVLHELKKEEKGELLQKVEHRKSASFDWDNVDNQVTSTSTPAPELEKPAAKTRETDVSQTSTSDKKHSDERQELINPDALFRFSFNPEQTLKPKTSFVDIETDSLLQQKTQKEAENKQRLEGLKVFTIITNPNDVNHSHGNQNGSQLNGHINGISPNISSHSEVMHKAQNTNNQERSIQNENMKSSDLNARPSWKKLIAQNLAHSNADKRKSLDKLQDVNPKQKHYQVRVESAEDDVKKNSSRRKEEEKRKNSLLEWEALQRQKLEDEEKNRINKNLSMKPVSTKIKELVKMHGSFMSMFSKDKKTDINGTVDGKDDIVFRKVSSYCEEFHKPPLKEEPLPMKSPYIVKKMLTPSKHAISPDDSKAYRTSHKELAKIHGIVQHTTPHSSGKSSAKPTSGRDRSQSPTKSQISKDRPRSQSPVKTSARRDRSQSPAVTREYIDRSSVPVKPRRIRNRSQSPSAAINLRTRSSSPGKLHSGRERFVSPNKAHFDRGRSRSPARASKNNKLLFPRDSPVKEDHHFYEHRYISMGRSQTPTKQQKLPQSFSPLSSSVAAETTHINSEKAAVSPVSVDKEEINRSKNMLGSLTETSNNDQDSLSELKQIKNSTISEEKRDIINTTANPSRQGQNLKCVPGKLPSIVLSSQSDSSPVPPKLNTGMGKGPKYQSSQKGLHQEYLNGKPEASEKCGSNFDSEKRKSKERTSIKDPKNRKEWLNKMLNTISSNSVPPVNHAEMGQIGITSLSNQSKQPYENSTCNTETTENKKETTASLPVTPKISAKRNSSMESTYISNSQNLDASPLKPLRKTSALKSPIPSKSLISKFPLLEDSFKNKKSESSPPSTPVSLRSSVREALLGDYHTSSNSKRGPVSLSSILGDSSSRSSSLTSTPLTSPRATPERLIRKDSLDVTLKLDVIPETVMRESHQVPASVDEQKENIAPLSNINQSQQKEDEEISFLSPSVPIRSSFRFRKQNSEKGNVKEHEHKSTESSEKAWNVSSIMPFTTGKPSVTMKTMASDVDLQRVSTTKNQNKEHRSYEDAHIPDSGEYQFYQSNSYPRDNKMPLSSRLSKERSSLRIKVDLGNSPKTTLDGTSQKFLVSKEIDSPFGRVPKKFSVPSFECSERLTPERNESPVSLSSILSKNIDTKYSKTEEPPKFEFNPKLSFSKELNELSNKYCNHIGGSKPQSVFKLNKPSISSSDDKDHKIDRESTEVKDKQSTSCHIYNDSKESTPTREVKTGSKSKSVKETTKERKHSRDMICTCGPKGLPAKSSASDKQKNRIVRRNSSLKRNRQEDSAALVIPMKERRNSGDEPPALKSESLVQNDSGWTKTKTTVRRARLGSFEKTRQIVRTNSGKTRKEKTFKTDASKALENWAAGTNVHGKLMKKEGQCFSHETEEEVKGGQRTSRSVARRVIRRGSRRLTGGGELLTETKETSSEGKPKEGQNLEDSASTHHNDALAIDDGLSRKMKTSTDGERYMTQSVSNKDGKQTYTTEGVNNKTTNSVEVIGGDDFEAKREVQGKTGHRVLVERSKDNLGRPSTVVKKVTSQSRVIITKTKRKTPVVV</sequence>
<feature type="compositionally biased region" description="Basic and acidic residues" evidence="1">
    <location>
        <begin position="261"/>
        <end position="271"/>
    </location>
</feature>
<feature type="compositionally biased region" description="Polar residues" evidence="1">
    <location>
        <begin position="654"/>
        <end position="671"/>
    </location>
</feature>
<evidence type="ECO:0000313" key="2">
    <source>
        <dbReference type="EMBL" id="KAK7073566.1"/>
    </source>
</evidence>
<feature type="region of interest" description="Disordered" evidence="1">
    <location>
        <begin position="552"/>
        <end position="910"/>
    </location>
</feature>
<feature type="compositionally biased region" description="Polar residues" evidence="1">
    <location>
        <begin position="937"/>
        <end position="948"/>
    </location>
</feature>
<feature type="compositionally biased region" description="Basic and acidic residues" evidence="1">
    <location>
        <begin position="242"/>
        <end position="254"/>
    </location>
</feature>
<feature type="compositionally biased region" description="Polar residues" evidence="1">
    <location>
        <begin position="778"/>
        <end position="807"/>
    </location>
</feature>
<feature type="compositionally biased region" description="Basic and acidic residues" evidence="1">
    <location>
        <begin position="70"/>
        <end position="104"/>
    </location>
</feature>
<feature type="region of interest" description="Disordered" evidence="1">
    <location>
        <begin position="403"/>
        <end position="450"/>
    </location>
</feature>
<feature type="compositionally biased region" description="Basic and acidic residues" evidence="1">
    <location>
        <begin position="557"/>
        <end position="574"/>
    </location>
</feature>
<name>A0AAN8ZYP4_HALRR</name>
<feature type="compositionally biased region" description="Basic and acidic residues" evidence="1">
    <location>
        <begin position="1394"/>
        <end position="1412"/>
    </location>
</feature>
<feature type="region of interest" description="Disordered" evidence="1">
    <location>
        <begin position="1027"/>
        <end position="1046"/>
    </location>
</feature>
<proteinExistence type="predicted"/>
<reference evidence="2 3" key="1">
    <citation type="submission" date="2023-11" db="EMBL/GenBank/DDBJ databases">
        <title>Halocaridina rubra genome assembly.</title>
        <authorList>
            <person name="Smith C."/>
        </authorList>
    </citation>
    <scope>NUCLEOTIDE SEQUENCE [LARGE SCALE GENOMIC DNA]</scope>
    <source>
        <strain evidence="2">EP-1</strain>
        <tissue evidence="2">Whole</tissue>
    </source>
</reference>
<accession>A0AAN8ZYP4</accession>
<feature type="compositionally biased region" description="Basic and acidic residues" evidence="1">
    <location>
        <begin position="1420"/>
        <end position="1452"/>
    </location>
</feature>
<comment type="caution">
    <text evidence="2">The sequence shown here is derived from an EMBL/GenBank/DDBJ whole genome shotgun (WGS) entry which is preliminary data.</text>
</comment>
<feature type="compositionally biased region" description="Basic and acidic residues" evidence="1">
    <location>
        <begin position="429"/>
        <end position="450"/>
    </location>
</feature>
<feature type="compositionally biased region" description="Basic and acidic residues" evidence="1">
    <location>
        <begin position="890"/>
        <end position="910"/>
    </location>
</feature>
<feature type="compositionally biased region" description="Polar residues" evidence="1">
    <location>
        <begin position="229"/>
        <end position="239"/>
    </location>
</feature>
<organism evidence="2 3">
    <name type="scientific">Halocaridina rubra</name>
    <name type="common">Hawaiian red shrimp</name>
    <dbReference type="NCBI Taxonomy" id="373956"/>
    <lineage>
        <taxon>Eukaryota</taxon>
        <taxon>Metazoa</taxon>
        <taxon>Ecdysozoa</taxon>
        <taxon>Arthropoda</taxon>
        <taxon>Crustacea</taxon>
        <taxon>Multicrustacea</taxon>
        <taxon>Malacostraca</taxon>
        <taxon>Eumalacostraca</taxon>
        <taxon>Eucarida</taxon>
        <taxon>Decapoda</taxon>
        <taxon>Pleocyemata</taxon>
        <taxon>Caridea</taxon>
        <taxon>Atyoidea</taxon>
        <taxon>Atyidae</taxon>
        <taxon>Halocaridina</taxon>
    </lineage>
</organism>
<feature type="compositionally biased region" description="Basic and acidic residues" evidence="1">
    <location>
        <begin position="1625"/>
        <end position="1652"/>
    </location>
</feature>
<evidence type="ECO:0000313" key="3">
    <source>
        <dbReference type="Proteomes" id="UP001381693"/>
    </source>
</evidence>
<feature type="compositionally biased region" description="Basic and acidic residues" evidence="1">
    <location>
        <begin position="404"/>
        <end position="415"/>
    </location>
</feature>
<feature type="compositionally biased region" description="Basic and acidic residues" evidence="1">
    <location>
        <begin position="712"/>
        <end position="725"/>
    </location>
</feature>
<feature type="region of interest" description="Disordered" evidence="1">
    <location>
        <begin position="1167"/>
        <end position="1189"/>
    </location>
</feature>
<protein>
    <submittedName>
        <fullName evidence="2">Uncharacterized protein</fullName>
    </submittedName>
</protein>
<feature type="region of interest" description="Disordered" evidence="1">
    <location>
        <begin position="1222"/>
        <end position="1265"/>
    </location>
</feature>
<feature type="compositionally biased region" description="Basic and acidic residues" evidence="1">
    <location>
        <begin position="1169"/>
        <end position="1188"/>
    </location>
</feature>
<gene>
    <name evidence="2" type="ORF">SK128_027877</name>
</gene>
<feature type="region of interest" description="Disordered" evidence="1">
    <location>
        <begin position="1"/>
        <end position="158"/>
    </location>
</feature>
<feature type="compositionally biased region" description="Basic residues" evidence="1">
    <location>
        <begin position="1474"/>
        <end position="1485"/>
    </location>
</feature>